<protein>
    <submittedName>
        <fullName evidence="1">YjjG family noncanonical pyrimidine nucleotidase</fullName>
        <ecNumber evidence="1">3.1.3.5</ecNumber>
    </submittedName>
</protein>
<accession>A0ABV7YVK4</accession>
<dbReference type="NCBIfam" id="TIGR01509">
    <property type="entry name" value="HAD-SF-IA-v3"/>
    <property type="match status" value="1"/>
</dbReference>
<dbReference type="SFLD" id="SFLDG01129">
    <property type="entry name" value="C1.5:_HAD__Beta-PGM__Phosphata"/>
    <property type="match status" value="1"/>
</dbReference>
<dbReference type="InterPro" id="IPR023198">
    <property type="entry name" value="PGP-like_dom2"/>
</dbReference>
<dbReference type="PANTHER" id="PTHR47478:SF1">
    <property type="entry name" value="PYRIMIDINE 5'-NUCLEOTIDASE YJJG"/>
    <property type="match status" value="1"/>
</dbReference>
<organism evidence="1 2">
    <name type="scientific">Lacihabitans lacunae</name>
    <dbReference type="NCBI Taxonomy" id="1028214"/>
    <lineage>
        <taxon>Bacteria</taxon>
        <taxon>Pseudomonadati</taxon>
        <taxon>Bacteroidota</taxon>
        <taxon>Cytophagia</taxon>
        <taxon>Cytophagales</taxon>
        <taxon>Leadbetterellaceae</taxon>
        <taxon>Lacihabitans</taxon>
    </lineage>
</organism>
<gene>
    <name evidence="1" type="ORF">ACFOOI_09725</name>
</gene>
<dbReference type="InterPro" id="IPR011951">
    <property type="entry name" value="HAD-SF_hydro_IA_YjjG/PynA"/>
</dbReference>
<dbReference type="InterPro" id="IPR023214">
    <property type="entry name" value="HAD_sf"/>
</dbReference>
<dbReference type="Proteomes" id="UP001595616">
    <property type="component" value="Unassembled WGS sequence"/>
</dbReference>
<evidence type="ECO:0000313" key="2">
    <source>
        <dbReference type="Proteomes" id="UP001595616"/>
    </source>
</evidence>
<keyword evidence="2" id="KW-1185">Reference proteome</keyword>
<reference evidence="2" key="1">
    <citation type="journal article" date="2019" name="Int. J. Syst. Evol. Microbiol.">
        <title>The Global Catalogue of Microorganisms (GCM) 10K type strain sequencing project: providing services to taxonomists for standard genome sequencing and annotation.</title>
        <authorList>
            <consortium name="The Broad Institute Genomics Platform"/>
            <consortium name="The Broad Institute Genome Sequencing Center for Infectious Disease"/>
            <person name="Wu L."/>
            <person name="Ma J."/>
        </authorList>
    </citation>
    <scope>NUCLEOTIDE SEQUENCE [LARGE SCALE GENOMIC DNA]</scope>
    <source>
        <strain evidence="2">CECT 7956</strain>
    </source>
</reference>
<dbReference type="Pfam" id="PF00702">
    <property type="entry name" value="Hydrolase"/>
    <property type="match status" value="1"/>
</dbReference>
<dbReference type="PANTHER" id="PTHR47478">
    <property type="match status" value="1"/>
</dbReference>
<dbReference type="EC" id="3.1.3.5" evidence="1"/>
<dbReference type="Gene3D" id="1.10.150.240">
    <property type="entry name" value="Putative phosphatase, domain 2"/>
    <property type="match status" value="1"/>
</dbReference>
<dbReference type="RefSeq" id="WP_379837475.1">
    <property type="nucleotide sequence ID" value="NZ_JBHRYQ010000001.1"/>
</dbReference>
<evidence type="ECO:0000313" key="1">
    <source>
        <dbReference type="EMBL" id="MFC3810931.1"/>
    </source>
</evidence>
<dbReference type="NCBIfam" id="TIGR01549">
    <property type="entry name" value="HAD-SF-IA-v1"/>
    <property type="match status" value="1"/>
</dbReference>
<dbReference type="Gene3D" id="3.40.50.1000">
    <property type="entry name" value="HAD superfamily/HAD-like"/>
    <property type="match status" value="1"/>
</dbReference>
<comment type="caution">
    <text evidence="1">The sequence shown here is derived from an EMBL/GenBank/DDBJ whole genome shotgun (WGS) entry which is preliminary data.</text>
</comment>
<keyword evidence="1" id="KW-0378">Hydrolase</keyword>
<dbReference type="InterPro" id="IPR036412">
    <property type="entry name" value="HAD-like_sf"/>
</dbReference>
<dbReference type="InterPro" id="IPR006439">
    <property type="entry name" value="HAD-SF_hydro_IA"/>
</dbReference>
<dbReference type="SFLD" id="SFLDS00003">
    <property type="entry name" value="Haloacid_Dehalogenase"/>
    <property type="match status" value="1"/>
</dbReference>
<dbReference type="InterPro" id="IPR052550">
    <property type="entry name" value="Pyrimidine_5'-ntase_YjjG"/>
</dbReference>
<dbReference type="SUPFAM" id="SSF56784">
    <property type="entry name" value="HAD-like"/>
    <property type="match status" value="1"/>
</dbReference>
<name>A0ABV7YVK4_9BACT</name>
<proteinExistence type="predicted"/>
<sequence>MKYKHLFFDLDHTLWDFEKNAEECLQEIFLRFQHHISPSLTFADFFSTFSVVNKALWHQLDLNLITHDYLRTTRFLTAFEKLDIKVSAEASLAMNDTFLELLPTKSHLILGTEDLLENLRGKYQLHIISNGYLPIQTKKMKSGGILHFFDKIVTNDVANARKPDRAIFDFALQVSGASVSDALMIGDNAIADIEGANKAGLKAIHLDETKQAEGAHVIYKLEDLHLHL</sequence>
<dbReference type="GO" id="GO:0008253">
    <property type="term" value="F:5'-nucleotidase activity"/>
    <property type="evidence" value="ECO:0007669"/>
    <property type="project" value="UniProtKB-EC"/>
</dbReference>
<dbReference type="NCBIfam" id="TIGR02254">
    <property type="entry name" value="YjjG_YfnB"/>
    <property type="match status" value="1"/>
</dbReference>
<dbReference type="EMBL" id="JBHRYQ010000001">
    <property type="protein sequence ID" value="MFC3810931.1"/>
    <property type="molecule type" value="Genomic_DNA"/>
</dbReference>